<evidence type="ECO:0000313" key="2">
    <source>
        <dbReference type="Proteomes" id="UP000076871"/>
    </source>
</evidence>
<dbReference type="GeneID" id="63820406"/>
<organism evidence="1 2">
    <name type="scientific">Laetiporus sulphureus 93-53</name>
    <dbReference type="NCBI Taxonomy" id="1314785"/>
    <lineage>
        <taxon>Eukaryota</taxon>
        <taxon>Fungi</taxon>
        <taxon>Dikarya</taxon>
        <taxon>Basidiomycota</taxon>
        <taxon>Agaricomycotina</taxon>
        <taxon>Agaricomycetes</taxon>
        <taxon>Polyporales</taxon>
        <taxon>Laetiporus</taxon>
    </lineage>
</organism>
<dbReference type="OrthoDB" id="3068205at2759"/>
<dbReference type="RefSeq" id="XP_040766971.1">
    <property type="nucleotide sequence ID" value="XM_040903375.1"/>
</dbReference>
<keyword evidence="2" id="KW-1185">Reference proteome</keyword>
<dbReference type="Proteomes" id="UP000076871">
    <property type="component" value="Unassembled WGS sequence"/>
</dbReference>
<gene>
    <name evidence="1" type="ORF">LAESUDRAFT_629098</name>
</gene>
<dbReference type="AlphaFoldDB" id="A0A165FNF9"/>
<name>A0A165FNF9_9APHY</name>
<protein>
    <submittedName>
        <fullName evidence="1">Uncharacterized protein</fullName>
    </submittedName>
</protein>
<dbReference type="InParanoid" id="A0A165FNF9"/>
<reference evidence="1 2" key="1">
    <citation type="journal article" date="2016" name="Mol. Biol. Evol.">
        <title>Comparative Genomics of Early-Diverging Mushroom-Forming Fungi Provides Insights into the Origins of Lignocellulose Decay Capabilities.</title>
        <authorList>
            <person name="Nagy L.G."/>
            <person name="Riley R."/>
            <person name="Tritt A."/>
            <person name="Adam C."/>
            <person name="Daum C."/>
            <person name="Floudas D."/>
            <person name="Sun H."/>
            <person name="Yadav J.S."/>
            <person name="Pangilinan J."/>
            <person name="Larsson K.H."/>
            <person name="Matsuura K."/>
            <person name="Barry K."/>
            <person name="Labutti K."/>
            <person name="Kuo R."/>
            <person name="Ohm R.A."/>
            <person name="Bhattacharya S.S."/>
            <person name="Shirouzu T."/>
            <person name="Yoshinaga Y."/>
            <person name="Martin F.M."/>
            <person name="Grigoriev I.V."/>
            <person name="Hibbett D.S."/>
        </authorList>
    </citation>
    <scope>NUCLEOTIDE SEQUENCE [LARGE SCALE GENOMIC DNA]</scope>
    <source>
        <strain evidence="1 2">93-53</strain>
    </source>
</reference>
<evidence type="ECO:0000313" key="1">
    <source>
        <dbReference type="EMBL" id="KZT09231.1"/>
    </source>
</evidence>
<proteinExistence type="predicted"/>
<accession>A0A165FNF9</accession>
<dbReference type="EMBL" id="KV427612">
    <property type="protein sequence ID" value="KZT09231.1"/>
    <property type="molecule type" value="Genomic_DNA"/>
</dbReference>
<feature type="non-terminal residue" evidence="1">
    <location>
        <position position="151"/>
    </location>
</feature>
<feature type="non-terminal residue" evidence="1">
    <location>
        <position position="1"/>
    </location>
</feature>
<sequence>IKPLQQAQNKCLRWLLGAFRTTPIDAAHHLASIMPIRWQLHKICDRVAIRLHTLPANSQVLARLPHPWPLTTHRQTKRSGAGACILLAGHSLLEKSWGLGRQSEVYDAEMFALAAAATNVAALLPDHPDVTHIVFASDNRAAVESALDLRP</sequence>